<feature type="compositionally biased region" description="Polar residues" evidence="9">
    <location>
        <begin position="590"/>
        <end position="599"/>
    </location>
</feature>
<reference evidence="11" key="1">
    <citation type="submission" date="2013-04" db="EMBL/GenBank/DDBJ databases">
        <authorList>
            <person name="Qu J."/>
            <person name="Murali S.C."/>
            <person name="Bandaranaike D."/>
            <person name="Bellair M."/>
            <person name="Blankenburg K."/>
            <person name="Chao H."/>
            <person name="Dinh H."/>
            <person name="Doddapaneni H."/>
            <person name="Downs B."/>
            <person name="Dugan-Rocha S."/>
            <person name="Elkadiri S."/>
            <person name="Gnanaolivu R.D."/>
            <person name="Hernandez B."/>
            <person name="Javaid M."/>
            <person name="Jayaseelan J.C."/>
            <person name="Lee S."/>
            <person name="Li M."/>
            <person name="Ming W."/>
            <person name="Munidasa M."/>
            <person name="Muniz J."/>
            <person name="Nguyen L."/>
            <person name="Ongeri F."/>
            <person name="Osuji N."/>
            <person name="Pu L.-L."/>
            <person name="Puazo M."/>
            <person name="Qu C."/>
            <person name="Quiroz J."/>
            <person name="Raj R."/>
            <person name="Weissenberger G."/>
            <person name="Xin Y."/>
            <person name="Zou X."/>
            <person name="Han Y."/>
            <person name="Richards S."/>
            <person name="Worley K."/>
            <person name="Muzny D."/>
            <person name="Gibbs R."/>
        </authorList>
    </citation>
    <scope>NUCLEOTIDE SEQUENCE</scope>
    <source>
        <strain evidence="11">Sampled in the wild</strain>
    </source>
</reference>
<feature type="compositionally biased region" description="Basic residues" evidence="9">
    <location>
        <begin position="738"/>
        <end position="760"/>
    </location>
</feature>
<evidence type="ECO:0000313" key="11">
    <source>
        <dbReference type="EMBL" id="KAG8224486.1"/>
    </source>
</evidence>
<comment type="caution">
    <text evidence="11">The sequence shown here is derived from an EMBL/GenBank/DDBJ whole genome shotgun (WGS) entry which is preliminary data.</text>
</comment>
<feature type="compositionally biased region" description="Polar residues" evidence="9">
    <location>
        <begin position="977"/>
        <end position="995"/>
    </location>
</feature>
<evidence type="ECO:0000256" key="9">
    <source>
        <dbReference type="SAM" id="MobiDB-lite"/>
    </source>
</evidence>
<evidence type="ECO:0000313" key="12">
    <source>
        <dbReference type="Proteomes" id="UP000792457"/>
    </source>
</evidence>
<protein>
    <recommendedName>
        <fullName evidence="10">C2H2-type domain-containing protein</fullName>
    </recommendedName>
</protein>
<feature type="domain" description="C2H2-type" evidence="10">
    <location>
        <begin position="1703"/>
        <end position="1731"/>
    </location>
</feature>
<feature type="region of interest" description="Disordered" evidence="9">
    <location>
        <begin position="1546"/>
        <end position="1611"/>
    </location>
</feature>
<feature type="domain" description="C2H2-type" evidence="10">
    <location>
        <begin position="153"/>
        <end position="182"/>
    </location>
</feature>
<feature type="region of interest" description="Disordered" evidence="9">
    <location>
        <begin position="19"/>
        <end position="122"/>
    </location>
</feature>
<evidence type="ECO:0000256" key="6">
    <source>
        <dbReference type="ARBA" id="ARBA00023125"/>
    </source>
</evidence>
<feature type="compositionally biased region" description="Low complexity" evidence="9">
    <location>
        <begin position="65"/>
        <end position="78"/>
    </location>
</feature>
<dbReference type="EMBL" id="KZ308197">
    <property type="protein sequence ID" value="KAG8224486.1"/>
    <property type="molecule type" value="Genomic_DNA"/>
</dbReference>
<evidence type="ECO:0000259" key="10">
    <source>
        <dbReference type="PROSITE" id="PS50157"/>
    </source>
</evidence>
<evidence type="ECO:0000256" key="5">
    <source>
        <dbReference type="ARBA" id="ARBA00022833"/>
    </source>
</evidence>
<feature type="compositionally biased region" description="Basic and acidic residues" evidence="9">
    <location>
        <begin position="618"/>
        <end position="628"/>
    </location>
</feature>
<organism evidence="11 12">
    <name type="scientific">Ladona fulva</name>
    <name type="common">Scarce chaser dragonfly</name>
    <name type="synonym">Libellula fulva</name>
    <dbReference type="NCBI Taxonomy" id="123851"/>
    <lineage>
        <taxon>Eukaryota</taxon>
        <taxon>Metazoa</taxon>
        <taxon>Ecdysozoa</taxon>
        <taxon>Arthropoda</taxon>
        <taxon>Hexapoda</taxon>
        <taxon>Insecta</taxon>
        <taxon>Pterygota</taxon>
        <taxon>Palaeoptera</taxon>
        <taxon>Odonata</taxon>
        <taxon>Epiprocta</taxon>
        <taxon>Anisoptera</taxon>
        <taxon>Libelluloidea</taxon>
        <taxon>Libellulidae</taxon>
        <taxon>Ladona</taxon>
    </lineage>
</organism>
<feature type="compositionally biased region" description="Basic and acidic residues" evidence="9">
    <location>
        <begin position="553"/>
        <end position="567"/>
    </location>
</feature>
<feature type="region of interest" description="Disordered" evidence="9">
    <location>
        <begin position="225"/>
        <end position="763"/>
    </location>
</feature>
<feature type="compositionally biased region" description="Acidic residues" evidence="9">
    <location>
        <begin position="245"/>
        <end position="261"/>
    </location>
</feature>
<dbReference type="InterPro" id="IPR050331">
    <property type="entry name" value="Zinc_finger"/>
</dbReference>
<dbReference type="GO" id="GO:0003677">
    <property type="term" value="F:DNA binding"/>
    <property type="evidence" value="ECO:0007669"/>
    <property type="project" value="UniProtKB-KW"/>
</dbReference>
<dbReference type="GO" id="GO:0008270">
    <property type="term" value="F:zinc ion binding"/>
    <property type="evidence" value="ECO:0007669"/>
    <property type="project" value="UniProtKB-KW"/>
</dbReference>
<dbReference type="GO" id="GO:0005634">
    <property type="term" value="C:nucleus"/>
    <property type="evidence" value="ECO:0007669"/>
    <property type="project" value="UniProtKB-SubCell"/>
</dbReference>
<feature type="compositionally biased region" description="Polar residues" evidence="9">
    <location>
        <begin position="181"/>
        <end position="197"/>
    </location>
</feature>
<keyword evidence="5" id="KW-0862">Zinc</keyword>
<dbReference type="InterPro" id="IPR013087">
    <property type="entry name" value="Znf_C2H2_type"/>
</dbReference>
<feature type="non-terminal residue" evidence="11">
    <location>
        <position position="1"/>
    </location>
</feature>
<evidence type="ECO:0000256" key="8">
    <source>
        <dbReference type="PROSITE-ProRule" id="PRU00042"/>
    </source>
</evidence>
<dbReference type="SUPFAM" id="SSF57667">
    <property type="entry name" value="beta-beta-alpha zinc fingers"/>
    <property type="match status" value="1"/>
</dbReference>
<feature type="region of interest" description="Disordered" evidence="9">
    <location>
        <begin position="795"/>
        <end position="1171"/>
    </location>
</feature>
<dbReference type="OrthoDB" id="8197946at2759"/>
<dbReference type="Proteomes" id="UP000792457">
    <property type="component" value="Unassembled WGS sequence"/>
</dbReference>
<feature type="compositionally biased region" description="Low complexity" evidence="9">
    <location>
        <begin position="88"/>
        <end position="99"/>
    </location>
</feature>
<feature type="region of interest" description="Disordered" evidence="9">
    <location>
        <begin position="181"/>
        <end position="200"/>
    </location>
</feature>
<feature type="domain" description="C2H2-type" evidence="10">
    <location>
        <begin position="202"/>
        <end position="230"/>
    </location>
</feature>
<keyword evidence="2" id="KW-0479">Metal-binding</keyword>
<accession>A0A8K0JY79</accession>
<dbReference type="Gene3D" id="3.30.160.60">
    <property type="entry name" value="Classic Zinc Finger"/>
    <property type="match status" value="3"/>
</dbReference>
<dbReference type="InterPro" id="IPR036236">
    <property type="entry name" value="Znf_C2H2_sf"/>
</dbReference>
<feature type="compositionally biased region" description="Basic and acidic residues" evidence="9">
    <location>
        <begin position="295"/>
        <end position="309"/>
    </location>
</feature>
<evidence type="ECO:0000256" key="7">
    <source>
        <dbReference type="ARBA" id="ARBA00023242"/>
    </source>
</evidence>
<reference evidence="11" key="2">
    <citation type="submission" date="2017-10" db="EMBL/GenBank/DDBJ databases">
        <title>Ladona fulva Genome sequencing and assembly.</title>
        <authorList>
            <person name="Murali S."/>
            <person name="Richards S."/>
            <person name="Bandaranaike D."/>
            <person name="Bellair M."/>
            <person name="Blankenburg K."/>
            <person name="Chao H."/>
            <person name="Dinh H."/>
            <person name="Doddapaneni H."/>
            <person name="Dugan-Rocha S."/>
            <person name="Elkadiri S."/>
            <person name="Gnanaolivu R."/>
            <person name="Hernandez B."/>
            <person name="Skinner E."/>
            <person name="Javaid M."/>
            <person name="Lee S."/>
            <person name="Li M."/>
            <person name="Ming W."/>
            <person name="Munidasa M."/>
            <person name="Muniz J."/>
            <person name="Nguyen L."/>
            <person name="Hughes D."/>
            <person name="Osuji N."/>
            <person name="Pu L.-L."/>
            <person name="Puazo M."/>
            <person name="Qu C."/>
            <person name="Quiroz J."/>
            <person name="Raj R."/>
            <person name="Weissenberger G."/>
            <person name="Xin Y."/>
            <person name="Zou X."/>
            <person name="Han Y."/>
            <person name="Worley K."/>
            <person name="Muzny D."/>
            <person name="Gibbs R."/>
        </authorList>
    </citation>
    <scope>NUCLEOTIDE SEQUENCE</scope>
    <source>
        <strain evidence="11">Sampled in the wild</strain>
    </source>
</reference>
<evidence type="ECO:0000256" key="1">
    <source>
        <dbReference type="ARBA" id="ARBA00004123"/>
    </source>
</evidence>
<dbReference type="SMART" id="SM00355">
    <property type="entry name" value="ZnF_C2H2"/>
    <property type="match status" value="8"/>
</dbReference>
<feature type="compositionally biased region" description="Low complexity" evidence="9">
    <location>
        <begin position="1017"/>
        <end position="1030"/>
    </location>
</feature>
<feature type="compositionally biased region" description="Basic and acidic residues" evidence="9">
    <location>
        <begin position="699"/>
        <end position="711"/>
    </location>
</feature>
<feature type="compositionally biased region" description="Polar residues" evidence="9">
    <location>
        <begin position="51"/>
        <end position="64"/>
    </location>
</feature>
<proteinExistence type="predicted"/>
<evidence type="ECO:0000256" key="3">
    <source>
        <dbReference type="ARBA" id="ARBA00022737"/>
    </source>
</evidence>
<gene>
    <name evidence="11" type="ORF">J437_LFUL003209</name>
</gene>
<evidence type="ECO:0000256" key="4">
    <source>
        <dbReference type="ARBA" id="ARBA00022771"/>
    </source>
</evidence>
<sequence>MVYCKVSFTGTFVRVSGYKSSQGVKPGAPTAAKRGRPPKNPVPPSIPVSSEGTSTYNASPGSIVSPSTASPAGTTSPSVIVKKGRGRPPGSKSKPSVPGTDLSTKRRIGEALPDISSPEADRYSLVKRSRMGTSPINQHQTSTTTPNAPGEPYICKGCGTVFDNASSCERHGKKCVFRRQMPSSPTADGMRNSTSGSVRPVHSCPHCGKNFTYATPMEKHVRACQGGVSPKGQPVQVRRATASDTMEDSALEESEKGDELEDSKKDWEVEGVEESVPAEEVIQAPSQEPDMPQLQKEEPVASPLPKDEDIPILTPVAPDEVVEKKESSEEISVEAEMQVDASAVQESEESDKKENDEFVPTDGEALEAVLDAEIVEEIEVKEEVSSAEEVPSADEVPSAEEVQPASEIMPEDLQEITKSLEEKSIPVETTADETKENESDKKDEEAVEEKQVQNLGKRTRGSSLGRQGSKKNKTEDDIAEEVEEVEPQKKKPGRKSTGGLAKQKTPKAVKASQATKAESENTKVEVKEEESKASVKQEVEKKSEVTEVPEASMQRDTKDSKTAEKDVPNTPEEEEKTETKSKRGRKPKNQKSTSSQESVAKNVDEKQNISVTPSIEKASSEKKKETQKSTETIIGSEEMAKDETLDVKSKSNEDDTEEKSSKLAKEKIKVKEYSSPSLSVESVDDKVSEVEKEVDEENAQTKEVDDSKEIEEQVDEDKKEEEEDDDEEDKKDSEAKKNSKLRGTKGSKGKVTKSKKKKKKWQDLKKEVENFWCDVCQMGYSSAFNLVKHGMSQKHKWNLRLGKEKLEKEAEEKLKKEGEEKQEGEEGKSPSKEQDSENEKQTNENDEMGKEGDDKECQVEVEKKSSSEEEETKNETNKDAPEESSVEKSMNETSTSVSSQSVQGKSPKSKDKECVDAAKNKGAVPKTEKNGSLGEESGKKEDFSVQCEIKEEPVTGGGTPSKSSESATSEEASKGSPSKNQDGVTGQDQLVNTEKQTGKEVNVKSSAKEKQSNITKVSPEAVVAAAPESATVNEGTKSTSEGTQRNSWTEAPTGQPASQEFVQPAVAPPTTCNPLLEWDNNMVPPAPMQAQTGGPQHHHQTQQDGWGAYGGWEAPSTDPNPPPSPGLWRYQPPNPMPWGEPQHSLSPIPRVPTYTEDPAPVTHPSPPNPSLGSILDSVNRILGEDGSGFDSTRMHAATAPEDEYGGVGLFGEGSLAELQRAMGATDEEMAMLQQLGTGPLDFVYDNNAGLTSVADGGPDVQDQTGPLPNAELVDLDNQPASVTLVEGPIEEAETATVPAVAVNTSDAMTADGLSSKRKRCGPLPSKCKRFPPPNREGRVWRGGRRPALAQTSLASAHLLISQYEKKEMVCPVCNRHFLGLAALETHVSWVHKLKDAKQHILEGESTGYLPGKKATQTTSNSLRELVVGRAGAGSGGVAAASSPTPSRRLPCFVCKELYSDVISLNHHIAQQHLRRRPGEGGAVPEIDGDLKSQMTSALGDLLGKALANIRNRTDPNNPNAKPGLLTSASKSPSFIFPKLNLLGKAQEKMSPSAENPRKSFGGPSGCDGPGDFLSKIEPSSESPEVTLFRRDDGLDPSEWSSDGEDSAKGHEIDMPEESAAPSFHHVCPYCGDRFQKLSSRNRHISVAHRDPSCLDMMRLPRNASHDSTDFDDLLNRTKDSDGALLKEESSEDLLETGRRNNHHPCPGCQLSFLRHSQLEAHLKRAHNGSDSQLPDTSDSMMECPICRESMNHFLKLCKHVKAKHREWSINCFTTEMHHHLILRKESPEESMVIRKKFLVKMKAFPVLRMASPTPSSKSSEEESHMDPDPKGNYLCS</sequence>
<feature type="compositionally biased region" description="Acidic residues" evidence="9">
    <location>
        <begin position="712"/>
        <end position="729"/>
    </location>
</feature>
<feature type="compositionally biased region" description="Basic and acidic residues" evidence="9">
    <location>
        <begin position="996"/>
        <end position="1011"/>
    </location>
</feature>
<comment type="subcellular location">
    <subcellularLocation>
        <location evidence="1">Nucleus</location>
    </subcellularLocation>
</comment>
<feature type="compositionally biased region" description="Low complexity" evidence="9">
    <location>
        <begin position="960"/>
        <end position="976"/>
    </location>
</feature>
<dbReference type="PROSITE" id="PS00028">
    <property type="entry name" value="ZINC_FINGER_C2H2_1"/>
    <property type="match status" value="6"/>
</dbReference>
<evidence type="ECO:0000256" key="2">
    <source>
        <dbReference type="ARBA" id="ARBA00022723"/>
    </source>
</evidence>
<feature type="compositionally biased region" description="Polar residues" evidence="9">
    <location>
        <begin position="452"/>
        <end position="466"/>
    </location>
</feature>
<keyword evidence="4 8" id="KW-0863">Zinc-finger</keyword>
<dbReference type="GO" id="GO:0010468">
    <property type="term" value="P:regulation of gene expression"/>
    <property type="evidence" value="ECO:0007669"/>
    <property type="project" value="TreeGrafter"/>
</dbReference>
<feature type="compositionally biased region" description="Basic and acidic residues" evidence="9">
    <location>
        <begin position="1818"/>
        <end position="1829"/>
    </location>
</feature>
<dbReference type="PANTHER" id="PTHR16515:SF49">
    <property type="entry name" value="GASTRULA ZINC FINGER PROTEIN XLCGF49.1-LIKE-RELATED"/>
    <property type="match status" value="1"/>
</dbReference>
<feature type="region of interest" description="Disordered" evidence="9">
    <location>
        <begin position="1810"/>
        <end position="1836"/>
    </location>
</feature>
<feature type="compositionally biased region" description="Basic and acidic residues" evidence="9">
    <location>
        <begin position="638"/>
        <end position="672"/>
    </location>
</feature>
<dbReference type="PANTHER" id="PTHR16515">
    <property type="entry name" value="PR DOMAIN ZINC FINGER PROTEIN"/>
    <property type="match status" value="1"/>
</dbReference>
<feature type="compositionally biased region" description="Polar residues" evidence="9">
    <location>
        <begin position="1031"/>
        <end position="1061"/>
    </location>
</feature>
<feature type="compositionally biased region" description="Basic and acidic residues" evidence="9">
    <location>
        <begin position="908"/>
        <end position="919"/>
    </location>
</feature>
<keyword evidence="6" id="KW-0238">DNA-binding</keyword>
<feature type="compositionally biased region" description="Basic and acidic residues" evidence="9">
    <location>
        <begin position="517"/>
        <end position="545"/>
    </location>
</feature>
<feature type="compositionally biased region" description="Basic and acidic residues" evidence="9">
    <location>
        <begin position="936"/>
        <end position="953"/>
    </location>
</feature>
<feature type="compositionally biased region" description="Basic and acidic residues" evidence="9">
    <location>
        <begin position="432"/>
        <end position="451"/>
    </location>
</feature>
<feature type="compositionally biased region" description="Low complexity" evidence="9">
    <location>
        <begin position="387"/>
        <end position="396"/>
    </location>
</feature>
<dbReference type="PROSITE" id="PS50157">
    <property type="entry name" value="ZINC_FINGER_C2H2_2"/>
    <property type="match status" value="3"/>
</dbReference>
<keyword evidence="3" id="KW-0677">Repeat</keyword>
<feature type="compositionally biased region" description="Low complexity" evidence="9">
    <location>
        <begin position="893"/>
        <end position="906"/>
    </location>
</feature>
<keyword evidence="12" id="KW-1185">Reference proteome</keyword>
<feature type="compositionally biased region" description="Basic and acidic residues" evidence="9">
    <location>
        <begin position="801"/>
        <end position="890"/>
    </location>
</feature>
<name>A0A8K0JY79_LADFU</name>
<keyword evidence="7" id="KW-0539">Nucleus</keyword>